<dbReference type="Pfam" id="PF12024">
    <property type="entry name" value="DUF3512"/>
    <property type="match status" value="1"/>
</dbReference>
<evidence type="ECO:0008006" key="4">
    <source>
        <dbReference type="Google" id="ProtNLM"/>
    </source>
</evidence>
<proteinExistence type="predicted"/>
<protein>
    <recommendedName>
        <fullName evidence="4">Bromo domain-containing protein</fullName>
    </recommendedName>
</protein>
<gene>
    <name evidence="2" type="ORF">Ciccas_003091</name>
</gene>
<dbReference type="AlphaFoldDB" id="A0ABD2QFD2"/>
<feature type="region of interest" description="Disordered" evidence="1">
    <location>
        <begin position="360"/>
        <end position="384"/>
    </location>
</feature>
<dbReference type="InterPro" id="IPR021900">
    <property type="entry name" value="DUF3512"/>
</dbReference>
<organism evidence="2 3">
    <name type="scientific">Cichlidogyrus casuarinus</name>
    <dbReference type="NCBI Taxonomy" id="1844966"/>
    <lineage>
        <taxon>Eukaryota</taxon>
        <taxon>Metazoa</taxon>
        <taxon>Spiralia</taxon>
        <taxon>Lophotrochozoa</taxon>
        <taxon>Platyhelminthes</taxon>
        <taxon>Monogenea</taxon>
        <taxon>Monopisthocotylea</taxon>
        <taxon>Dactylogyridea</taxon>
        <taxon>Ancyrocephalidae</taxon>
        <taxon>Cichlidogyrus</taxon>
    </lineage>
</organism>
<accession>A0ABD2QFD2</accession>
<dbReference type="EMBL" id="JBJKFK010000268">
    <property type="protein sequence ID" value="KAL3318241.1"/>
    <property type="molecule type" value="Genomic_DNA"/>
</dbReference>
<comment type="caution">
    <text evidence="2">The sequence shown here is derived from an EMBL/GenBank/DDBJ whole genome shotgun (WGS) entry which is preliminary data.</text>
</comment>
<evidence type="ECO:0000313" key="2">
    <source>
        <dbReference type="EMBL" id="KAL3318241.1"/>
    </source>
</evidence>
<evidence type="ECO:0000256" key="1">
    <source>
        <dbReference type="SAM" id="MobiDB-lite"/>
    </source>
</evidence>
<sequence>MDNNVTLESLLDAPGPSLVASDAVTKFKKPNDTAAKAENFIDNPSVILEASLELVRLLMQQDTYKNFIYPLNELNLLSQTKASFPAEMEYFSMSEIEKSVLKGRFSTVEEVYKAITLLLNSYQDFCPISSQMSQEASRLESIADRWFVNLPEEIKQQSKSCQKFGEKREATDDCLRILNPYNNGIVSDKERIRTIGEEVGPLKTGTGLAPHGGYREDHRNKITPYTYLDYGPYTSFGPCYDSGASHCTRETNDLVLGTFWLPARLLHCDLPADFKSLDNSDYWDDHVDWDLVRNPVESLLHQTAQDPQLNSILKTLDEELKQGLNYTRELDEIIHFQSATDEQDNFNLYLANALTRDSIRTSRLAEPPTKKPRPSSSDDNKVAEALEASSKSLKELYNAQYRRLADSTASLKCLKATTEEYQKAIELSNQLVELCSQTQPRQVVPVPGVRQALGLSPGLPLEAP</sequence>
<evidence type="ECO:0000313" key="3">
    <source>
        <dbReference type="Proteomes" id="UP001626550"/>
    </source>
</evidence>
<dbReference type="Proteomes" id="UP001626550">
    <property type="component" value="Unassembled WGS sequence"/>
</dbReference>
<keyword evidence="3" id="KW-1185">Reference proteome</keyword>
<reference evidence="2 3" key="1">
    <citation type="submission" date="2024-11" db="EMBL/GenBank/DDBJ databases">
        <title>Adaptive evolution of stress response genes in parasites aligns with host niche diversity.</title>
        <authorList>
            <person name="Hahn C."/>
            <person name="Resl P."/>
        </authorList>
    </citation>
    <scope>NUCLEOTIDE SEQUENCE [LARGE SCALE GENOMIC DNA]</scope>
    <source>
        <strain evidence="2">EGGRZ-B1_66</strain>
        <tissue evidence="2">Body</tissue>
    </source>
</reference>
<name>A0ABD2QFD2_9PLAT</name>